<dbReference type="PANTHER" id="PTHR47893:SF1">
    <property type="entry name" value="REGULATORY PROTEIN PCHR"/>
    <property type="match status" value="1"/>
</dbReference>
<feature type="domain" description="HTH araC/xylS-type" evidence="4">
    <location>
        <begin position="227"/>
        <end position="325"/>
    </location>
</feature>
<dbReference type="InterPro" id="IPR018060">
    <property type="entry name" value="HTH_AraC"/>
</dbReference>
<dbReference type="PANTHER" id="PTHR47893">
    <property type="entry name" value="REGULATORY PROTEIN PCHR"/>
    <property type="match status" value="1"/>
</dbReference>
<gene>
    <name evidence="5" type="ORF">NNL38_22635</name>
</gene>
<dbReference type="InterPro" id="IPR020449">
    <property type="entry name" value="Tscrpt_reg_AraC-type_HTH"/>
</dbReference>
<evidence type="ECO:0000256" key="3">
    <source>
        <dbReference type="ARBA" id="ARBA00023163"/>
    </source>
</evidence>
<keyword evidence="3" id="KW-0804">Transcription</keyword>
<dbReference type="EMBL" id="CP101509">
    <property type="protein sequence ID" value="UTV29807.1"/>
    <property type="molecule type" value="Genomic_DNA"/>
</dbReference>
<name>A0ABY5GKP1_9GAMM</name>
<dbReference type="SMART" id="SM00342">
    <property type="entry name" value="HTH_ARAC"/>
    <property type="match status" value="1"/>
</dbReference>
<evidence type="ECO:0000259" key="4">
    <source>
        <dbReference type="PROSITE" id="PS01124"/>
    </source>
</evidence>
<accession>A0ABY5GKP1</accession>
<dbReference type="Proteomes" id="UP001057998">
    <property type="component" value="Chromosome 2"/>
</dbReference>
<reference evidence="5" key="1">
    <citation type="submission" date="2022-07" db="EMBL/GenBank/DDBJ databases">
        <title>Genome sequencing of Photobacterium atrarenae GJH2-4.</title>
        <authorList>
            <person name="Park S.-J."/>
        </authorList>
    </citation>
    <scope>NUCLEOTIDE SEQUENCE</scope>
    <source>
        <strain evidence="5">GJH2-4</strain>
    </source>
</reference>
<organism evidence="5 6">
    <name type="scientific">Photobacterium atrarenae</name>
    <dbReference type="NCBI Taxonomy" id="865757"/>
    <lineage>
        <taxon>Bacteria</taxon>
        <taxon>Pseudomonadati</taxon>
        <taxon>Pseudomonadota</taxon>
        <taxon>Gammaproteobacteria</taxon>
        <taxon>Vibrionales</taxon>
        <taxon>Vibrionaceae</taxon>
        <taxon>Photobacterium</taxon>
    </lineage>
</organism>
<keyword evidence="2" id="KW-0238">DNA-binding</keyword>
<dbReference type="InterPro" id="IPR009057">
    <property type="entry name" value="Homeodomain-like_sf"/>
</dbReference>
<dbReference type="Pfam" id="PF12833">
    <property type="entry name" value="HTH_18"/>
    <property type="match status" value="1"/>
</dbReference>
<evidence type="ECO:0000313" key="5">
    <source>
        <dbReference type="EMBL" id="UTV29807.1"/>
    </source>
</evidence>
<evidence type="ECO:0000256" key="1">
    <source>
        <dbReference type="ARBA" id="ARBA00023015"/>
    </source>
</evidence>
<sequence>MKKHTSHDTENTCLDIDKLQCLSNDVFNKGSENHQTIQIKKSVLNISTYLFSEIQIVLLEGHIYQEIEIPIRDNREYLSLAFVKEGTVTTKSNLCNYESTATPGSASLCCHSSFDGTAHFSPTENLKIVSICFPRKYLMEFDTIIENCNIENCNANQAKGYMSIPMTNNLLMQKCVDMLLNPPVTEMIKQVFLQGKAYELISLSIQSMFSQPTPDSNINEKEKHRVYKARDILESSLLNPPKLPTLARLVGTNDFKLKKDFKSVFNTSPYAYVIKCRMEKAYHSIINSDMPITTIAQNLGYNNTSHFSSTFFKHYGVKPRDLKHLRKQG</sequence>
<dbReference type="PRINTS" id="PR00032">
    <property type="entry name" value="HTHARAC"/>
</dbReference>
<keyword evidence="6" id="KW-1185">Reference proteome</keyword>
<evidence type="ECO:0000256" key="2">
    <source>
        <dbReference type="ARBA" id="ARBA00023125"/>
    </source>
</evidence>
<protein>
    <submittedName>
        <fullName evidence="5">AraC family transcriptional regulator</fullName>
    </submittedName>
</protein>
<keyword evidence="1" id="KW-0805">Transcription regulation</keyword>
<dbReference type="InterPro" id="IPR053142">
    <property type="entry name" value="PchR_regulatory_protein"/>
</dbReference>
<dbReference type="PROSITE" id="PS01124">
    <property type="entry name" value="HTH_ARAC_FAMILY_2"/>
    <property type="match status" value="1"/>
</dbReference>
<dbReference type="SUPFAM" id="SSF46689">
    <property type="entry name" value="Homeodomain-like"/>
    <property type="match status" value="2"/>
</dbReference>
<proteinExistence type="predicted"/>
<dbReference type="Gene3D" id="1.10.10.60">
    <property type="entry name" value="Homeodomain-like"/>
    <property type="match status" value="1"/>
</dbReference>
<dbReference type="RefSeq" id="WP_255391134.1">
    <property type="nucleotide sequence ID" value="NZ_CP101509.1"/>
</dbReference>
<evidence type="ECO:0000313" key="6">
    <source>
        <dbReference type="Proteomes" id="UP001057998"/>
    </source>
</evidence>